<dbReference type="SUPFAM" id="SSF160379">
    <property type="entry name" value="SP0830-like"/>
    <property type="match status" value="1"/>
</dbReference>
<dbReference type="Gene3D" id="3.30.70.1260">
    <property type="entry name" value="bacterial protein sp0830 like"/>
    <property type="match status" value="1"/>
</dbReference>
<name>A0A7T8B8P0_9SPIR</name>
<reference evidence="1" key="1">
    <citation type="submission" date="2021-01" db="EMBL/GenBank/DDBJ databases">
        <title>Description of Breznakiella homolactica.</title>
        <authorList>
            <person name="Song Y."/>
            <person name="Brune A."/>
        </authorList>
    </citation>
    <scope>NUCLEOTIDE SEQUENCE</scope>
    <source>
        <strain evidence="1">RmG30</strain>
    </source>
</reference>
<dbReference type="PANTHER" id="PTHR36439:SF1">
    <property type="entry name" value="DUF1697 DOMAIN-CONTAINING PROTEIN"/>
    <property type="match status" value="1"/>
</dbReference>
<sequence>MVYLALLRGVNVGGKNLIRMDALKSAFEGLGFTDVKTYIQSGNVIFSSAEKDKSAIAKKIREEIRETFGADTDILVFTGKQIRTVVAEAPPDYGTDEAWKYDVLFFADTCNPEDVILDFPVREGVDRIHLGRQVIYAARLKSLASRSHISRIIGMPFYRSLSIRNWNTTRKLNELLGN</sequence>
<dbReference type="EMBL" id="CP067089">
    <property type="protein sequence ID" value="QQO08809.1"/>
    <property type="molecule type" value="Genomic_DNA"/>
</dbReference>
<dbReference type="RefSeq" id="WP_215626115.1">
    <property type="nucleotide sequence ID" value="NZ_CP067089.2"/>
</dbReference>
<protein>
    <submittedName>
        <fullName evidence="1">DUF1697 domain-containing protein</fullName>
    </submittedName>
</protein>
<proteinExistence type="predicted"/>
<accession>A0A7T8B8P0</accession>
<evidence type="ECO:0000313" key="1">
    <source>
        <dbReference type="EMBL" id="QQO08809.1"/>
    </source>
</evidence>
<dbReference type="PIRSF" id="PIRSF008502">
    <property type="entry name" value="UCP008502"/>
    <property type="match status" value="1"/>
</dbReference>
<dbReference type="InterPro" id="IPR012545">
    <property type="entry name" value="DUF1697"/>
</dbReference>
<organism evidence="1 2">
    <name type="scientific">Breznakiella homolactica</name>
    <dbReference type="NCBI Taxonomy" id="2798577"/>
    <lineage>
        <taxon>Bacteria</taxon>
        <taxon>Pseudomonadati</taxon>
        <taxon>Spirochaetota</taxon>
        <taxon>Spirochaetia</taxon>
        <taxon>Spirochaetales</taxon>
        <taxon>Breznakiellaceae</taxon>
        <taxon>Breznakiella</taxon>
    </lineage>
</organism>
<keyword evidence="2" id="KW-1185">Reference proteome</keyword>
<dbReference type="Pfam" id="PF08002">
    <property type="entry name" value="DUF1697"/>
    <property type="match status" value="1"/>
</dbReference>
<evidence type="ECO:0000313" key="2">
    <source>
        <dbReference type="Proteomes" id="UP000595917"/>
    </source>
</evidence>
<dbReference type="Gene3D" id="3.30.70.1280">
    <property type="entry name" value="SP0830-like domains"/>
    <property type="match status" value="1"/>
</dbReference>
<dbReference type="KEGG" id="bhc:JFL75_18050"/>
<dbReference type="PANTHER" id="PTHR36439">
    <property type="entry name" value="BLL4334 PROTEIN"/>
    <property type="match status" value="1"/>
</dbReference>
<dbReference type="Proteomes" id="UP000595917">
    <property type="component" value="Chromosome"/>
</dbReference>
<dbReference type="AlphaFoldDB" id="A0A7T8B8P0"/>
<gene>
    <name evidence="1" type="ORF">JFL75_18050</name>
</gene>